<organism evidence="2 3">
    <name type="scientific">Candidatus Micrarchaeum acidiphilum ARMAN-2</name>
    <dbReference type="NCBI Taxonomy" id="425595"/>
    <lineage>
        <taxon>Archaea</taxon>
        <taxon>Candidatus Micrarchaeota</taxon>
        <taxon>Candidatus Micrarchaeia</taxon>
        <taxon>Candidatus Micrarchaeales</taxon>
        <taxon>Candidatus Micrarchaeaceae</taxon>
        <taxon>Candidatus Micrarchaeum</taxon>
    </lineage>
</organism>
<feature type="transmembrane region" description="Helical" evidence="1">
    <location>
        <begin position="53"/>
        <end position="76"/>
    </location>
</feature>
<evidence type="ECO:0000313" key="2">
    <source>
        <dbReference type="EMBL" id="EET90287.1"/>
    </source>
</evidence>
<protein>
    <submittedName>
        <fullName evidence="2">Uncharacterized protein</fullName>
    </submittedName>
</protein>
<reference evidence="2 3" key="2">
    <citation type="journal article" date="2010" name="Proc. Natl. Acad. Sci. U.S.A.">
        <title>Enigmatic, ultrasmall, uncultivated Archaea.</title>
        <authorList>
            <person name="Baker B.J."/>
            <person name="Comolli L.R."/>
            <person name="Dick G.J."/>
            <person name="Hauser L.J."/>
            <person name="Hyatt D."/>
            <person name="Dill B.D."/>
            <person name="Land M.L."/>
            <person name="Verberkmoes N.C."/>
            <person name="Hettich R.L."/>
            <person name="Banfield J.F."/>
        </authorList>
    </citation>
    <scope>NUCLEOTIDE SEQUENCE [LARGE SCALE GENOMIC DNA]</scope>
    <source>
        <strain evidence="2">ARMAN-2</strain>
    </source>
</reference>
<keyword evidence="3" id="KW-1185">Reference proteome</keyword>
<keyword evidence="1" id="KW-0472">Membrane</keyword>
<gene>
    <name evidence="2" type="ORF">UNLARM2_0316</name>
</gene>
<keyword evidence="1" id="KW-1133">Transmembrane helix</keyword>
<keyword evidence="1" id="KW-0812">Transmembrane</keyword>
<evidence type="ECO:0000313" key="3">
    <source>
        <dbReference type="Proteomes" id="UP000332487"/>
    </source>
</evidence>
<dbReference type="Proteomes" id="UP000332487">
    <property type="component" value="Unassembled WGS sequence"/>
</dbReference>
<evidence type="ECO:0000256" key="1">
    <source>
        <dbReference type="SAM" id="Phobius"/>
    </source>
</evidence>
<dbReference type="EMBL" id="GG697239">
    <property type="protein sequence ID" value="EET90287.1"/>
    <property type="molecule type" value="Genomic_DNA"/>
</dbReference>
<dbReference type="AlphaFoldDB" id="C7DGW6"/>
<proteinExistence type="predicted"/>
<reference evidence="2 3" key="1">
    <citation type="journal article" date="2009" name="Genome Biol.">
        <title>Community-wide analysis of microbial genome sequence signatures.</title>
        <authorList>
            <person name="Dick G.J."/>
            <person name="Andersson A.F."/>
            <person name="Baker B.J."/>
            <person name="Simmons S.L."/>
            <person name="Thomas B.C."/>
            <person name="Yelton A.P."/>
            <person name="Banfield J.F."/>
        </authorList>
    </citation>
    <scope>NUCLEOTIDE SEQUENCE [LARGE SCALE GENOMIC DNA]</scope>
    <source>
        <strain evidence="2">ARMAN-2</strain>
    </source>
</reference>
<feature type="transmembrane region" description="Helical" evidence="1">
    <location>
        <begin position="82"/>
        <end position="104"/>
    </location>
</feature>
<name>C7DGW6_MICA2</name>
<accession>C7DGW6</accession>
<sequence>MNSKTVESRKAASSTQLTLDSAEWQPAASRGIRLRGDEAYDRNNTAAVKTTNIAGAAAMSAFAAGTGALFTITGIIRNVGEFALLGTDIVIVGTAAMLTSILLFGGRIGRKIDKVFHPVSEERLDRLEREIMEGKFSAAQTCKCNEKSK</sequence>